<feature type="domain" description="Metallo-beta-lactamase" evidence="7">
    <location>
        <begin position="568"/>
        <end position="741"/>
    </location>
</feature>
<dbReference type="InterPro" id="IPR001279">
    <property type="entry name" value="Metallo-B-lactamas"/>
</dbReference>
<evidence type="ECO:0000256" key="3">
    <source>
        <dbReference type="ARBA" id="ARBA00022692"/>
    </source>
</evidence>
<dbReference type="AlphaFoldDB" id="A0A077MCP6"/>
<dbReference type="PANTHER" id="PTHR30619">
    <property type="entry name" value="DNA INTERNALIZATION/COMPETENCE PROTEIN COMEC/REC2"/>
    <property type="match status" value="1"/>
</dbReference>
<organism evidence="8 9">
    <name type="scientific">Nostocoides jenkinsii Ben 74</name>
    <dbReference type="NCBI Taxonomy" id="1193518"/>
    <lineage>
        <taxon>Bacteria</taxon>
        <taxon>Bacillati</taxon>
        <taxon>Actinomycetota</taxon>
        <taxon>Actinomycetes</taxon>
        <taxon>Micrococcales</taxon>
        <taxon>Intrasporangiaceae</taxon>
        <taxon>Nostocoides</taxon>
    </lineage>
</organism>
<evidence type="ECO:0000256" key="5">
    <source>
        <dbReference type="ARBA" id="ARBA00023136"/>
    </source>
</evidence>
<keyword evidence="9" id="KW-1185">Reference proteome</keyword>
<comment type="caution">
    <text evidence="8">The sequence shown here is derived from an EMBL/GenBank/DDBJ whole genome shotgun (WGS) entry which is preliminary data.</text>
</comment>
<evidence type="ECO:0000313" key="8">
    <source>
        <dbReference type="EMBL" id="CCI53640.1"/>
    </source>
</evidence>
<feature type="transmembrane region" description="Helical" evidence="6">
    <location>
        <begin position="63"/>
        <end position="80"/>
    </location>
</feature>
<evidence type="ECO:0000259" key="7">
    <source>
        <dbReference type="SMART" id="SM00849"/>
    </source>
</evidence>
<dbReference type="CDD" id="cd07731">
    <property type="entry name" value="ComA-like_MBL-fold"/>
    <property type="match status" value="1"/>
</dbReference>
<evidence type="ECO:0000256" key="2">
    <source>
        <dbReference type="ARBA" id="ARBA00022475"/>
    </source>
</evidence>
<evidence type="ECO:0000256" key="6">
    <source>
        <dbReference type="SAM" id="Phobius"/>
    </source>
</evidence>
<feature type="transmembrane region" description="Helical" evidence="6">
    <location>
        <begin position="468"/>
        <end position="487"/>
    </location>
</feature>
<dbReference type="Proteomes" id="UP000035720">
    <property type="component" value="Unassembled WGS sequence"/>
</dbReference>
<feature type="transmembrane region" description="Helical" evidence="6">
    <location>
        <begin position="507"/>
        <end position="526"/>
    </location>
</feature>
<dbReference type="InterPro" id="IPR004477">
    <property type="entry name" value="ComEC_N"/>
</dbReference>
<dbReference type="EMBL" id="CAJC01000153">
    <property type="protein sequence ID" value="CCI53640.1"/>
    <property type="molecule type" value="Genomic_DNA"/>
</dbReference>
<dbReference type="SMART" id="SM00849">
    <property type="entry name" value="Lactamase_B"/>
    <property type="match status" value="1"/>
</dbReference>
<proteinExistence type="predicted"/>
<dbReference type="PANTHER" id="PTHR30619:SF1">
    <property type="entry name" value="RECOMBINATION PROTEIN 2"/>
    <property type="match status" value="1"/>
</dbReference>
<feature type="transmembrane region" description="Helical" evidence="6">
    <location>
        <begin position="280"/>
        <end position="302"/>
    </location>
</feature>
<reference evidence="8 9" key="1">
    <citation type="journal article" date="2013" name="ISME J.">
        <title>A metabolic model for members of the genus Tetrasphaera involved in enhanced biological phosphorus removal.</title>
        <authorList>
            <person name="Kristiansen R."/>
            <person name="Nguyen H.T.T."/>
            <person name="Saunders A.M."/>
            <person name="Nielsen J.L."/>
            <person name="Wimmer R."/>
            <person name="Le V.Q."/>
            <person name="McIlroy S.J."/>
            <person name="Petrovski S."/>
            <person name="Seviour R.J."/>
            <person name="Calteau A."/>
            <person name="Nielsen K.L."/>
            <person name="Nielsen P.H."/>
        </authorList>
    </citation>
    <scope>NUCLEOTIDE SEQUENCE [LARGE SCALE GENOMIC DNA]</scope>
    <source>
        <strain evidence="8 9">Ben 74</strain>
    </source>
</reference>
<dbReference type="Pfam" id="PF00753">
    <property type="entry name" value="Lactamase_B"/>
    <property type="match status" value="1"/>
</dbReference>
<evidence type="ECO:0000313" key="9">
    <source>
        <dbReference type="Proteomes" id="UP000035720"/>
    </source>
</evidence>
<dbReference type="InterPro" id="IPR035681">
    <property type="entry name" value="ComA-like_MBL"/>
</dbReference>
<dbReference type="GO" id="GO:0005886">
    <property type="term" value="C:plasma membrane"/>
    <property type="evidence" value="ECO:0007669"/>
    <property type="project" value="UniProtKB-SubCell"/>
</dbReference>
<feature type="transmembrane region" description="Helical" evidence="6">
    <location>
        <begin position="92"/>
        <end position="111"/>
    </location>
</feature>
<keyword evidence="3 6" id="KW-0812">Transmembrane</keyword>
<feature type="transmembrane region" description="Helical" evidence="6">
    <location>
        <begin position="442"/>
        <end position="461"/>
    </location>
</feature>
<feature type="transmembrane region" description="Helical" evidence="6">
    <location>
        <begin position="411"/>
        <end position="436"/>
    </location>
</feature>
<keyword evidence="5 6" id="KW-0472">Membrane</keyword>
<evidence type="ECO:0000256" key="1">
    <source>
        <dbReference type="ARBA" id="ARBA00004651"/>
    </source>
</evidence>
<gene>
    <name evidence="8" type="ORF">BN13_420094</name>
</gene>
<protein>
    <submittedName>
        <fullName evidence="8">Putative integral membrane protein</fullName>
    </submittedName>
</protein>
<accession>A0A077MCP6</accession>
<evidence type="ECO:0000256" key="4">
    <source>
        <dbReference type="ARBA" id="ARBA00022989"/>
    </source>
</evidence>
<dbReference type="SUPFAM" id="SSF56281">
    <property type="entry name" value="Metallo-hydrolase/oxidoreductase"/>
    <property type="match status" value="1"/>
</dbReference>
<dbReference type="RefSeq" id="WP_048545952.1">
    <property type="nucleotide sequence ID" value="NZ_HF571038.1"/>
</dbReference>
<feature type="transmembrane region" description="Helical" evidence="6">
    <location>
        <begin position="38"/>
        <end position="57"/>
    </location>
</feature>
<dbReference type="InterPro" id="IPR036866">
    <property type="entry name" value="RibonucZ/Hydroxyglut_hydro"/>
</dbReference>
<keyword evidence="4 6" id="KW-1133">Transmembrane helix</keyword>
<dbReference type="Pfam" id="PF03772">
    <property type="entry name" value="Competence"/>
    <property type="match status" value="1"/>
</dbReference>
<comment type="subcellular location">
    <subcellularLocation>
        <location evidence="1">Cell membrane</location>
        <topology evidence="1">Multi-pass membrane protein</topology>
    </subcellularLocation>
</comment>
<dbReference type="Gene3D" id="3.60.15.10">
    <property type="entry name" value="Ribonuclease Z/Hydroxyacylglutathione hydrolase-like"/>
    <property type="match status" value="1"/>
</dbReference>
<feature type="transmembrane region" description="Helical" evidence="6">
    <location>
        <begin position="308"/>
        <end position="325"/>
    </location>
</feature>
<feature type="transmembrane region" description="Helical" evidence="6">
    <location>
        <begin position="372"/>
        <end position="390"/>
    </location>
</feature>
<dbReference type="InterPro" id="IPR052159">
    <property type="entry name" value="Competence_DNA_uptake"/>
</dbReference>
<name>A0A077MCP6_9MICO</name>
<dbReference type="STRING" id="1193518.BN13_420094"/>
<dbReference type="OrthoDB" id="7177610at2"/>
<dbReference type="NCBIfam" id="TIGR00360">
    <property type="entry name" value="ComEC_N-term"/>
    <property type="match status" value="1"/>
</dbReference>
<sequence>MSSDLSTVTNDGSVGLASAGHVFQLRPSRRMPRAPSRLDARLLLPAVVCWAVAAIGLGWPPSAKWAVGGVAGAASTFCWWRGRPRHGRRSSAWLVAGLSAAAVALVCGAAAGADQLRRTGPIGTLATERAVATVAGVVVGEPLAIASGRAPDRYLVRVRLEQIAARGATTRVRAPVLVVADARWATLAWHDRFSAQVRLGPAEPADSVVAVARALGAPVVQHRAPWGFSWAEHPRAALRAAMSDLPKDAQGLVPGLVIGDTSRSPPDLTADMKATGLTHLSAVSGANVAITLGAIVPILRWIGVRRRWRPALLAIALCAFVIVARPEPSVLRASAMGAIGLLGMQGSRRVAGPPALAGAMVVLLVIDPWLARSLGFALSSLATLGLLVFVRPWSAWLRPRLPAPLRFAAEALVIPVAAQVMCAPVIVLMAGSVSVVGLPANLLVAPLVAPVTLGGIGVMLLGLVLPRAAALAAWIPGGPALLIAYVAHQGADQSWGSIPWPKSGVGAVSLALLSALLLLAGARLGFEVARRPLAAAGVAAVGAGFLVPTSTVTWPPSAWQFVACDVGQGDALVLRTGARSAVVVDVGPESRLIDRCLQRLGVATLDAVVLTHFHADHIDGLAGALSGRRVGQIVVGPIRDPAYGATAVERLAGARGIPVAVVRAGDHLGWGPVSADVLWPEREIHDGSIPNNASIVLDAWVGSLHLLLTGDIEREAGRAIAGTWRRSGAPAPVYDVYKAPHHGSANLDDGFFGVIRARVAVISVAKDNDYGHPSPRTLSMLASKGIPVQRTDIGGDIAVWRAGDRLLVARSRAP</sequence>
<keyword evidence="2" id="KW-1003">Cell membrane</keyword>
<feature type="transmembrane region" description="Helical" evidence="6">
    <location>
        <begin position="533"/>
        <end position="554"/>
    </location>
</feature>